<keyword evidence="3" id="KW-0862">Zinc</keyword>
<feature type="compositionally biased region" description="Basic and acidic residues" evidence="4">
    <location>
        <begin position="360"/>
        <end position="370"/>
    </location>
</feature>
<feature type="region of interest" description="Disordered" evidence="4">
    <location>
        <begin position="435"/>
        <end position="534"/>
    </location>
</feature>
<dbReference type="PANTHER" id="PTHR46347">
    <property type="entry name" value="RING/FYVE/PHD ZINC FINGER SUPERFAMILY PROTEIN"/>
    <property type="match status" value="1"/>
</dbReference>
<feature type="transmembrane region" description="Helical" evidence="5">
    <location>
        <begin position="217"/>
        <end position="241"/>
    </location>
</feature>
<evidence type="ECO:0000256" key="5">
    <source>
        <dbReference type="SAM" id="Phobius"/>
    </source>
</evidence>
<accession>A0A5C3EQ88</accession>
<keyword evidence="2" id="KW-0863">Zinc-finger</keyword>
<organism evidence="7 8">
    <name type="scientific">Pseudozyma flocculosa</name>
    <dbReference type="NCBI Taxonomy" id="84751"/>
    <lineage>
        <taxon>Eukaryota</taxon>
        <taxon>Fungi</taxon>
        <taxon>Dikarya</taxon>
        <taxon>Basidiomycota</taxon>
        <taxon>Ustilaginomycotina</taxon>
        <taxon>Ustilaginomycetes</taxon>
        <taxon>Ustilaginales</taxon>
        <taxon>Ustilaginaceae</taxon>
        <taxon>Pseudozyma</taxon>
    </lineage>
</organism>
<keyword evidence="5" id="KW-1133">Transmembrane helix</keyword>
<feature type="transmembrane region" description="Helical" evidence="5">
    <location>
        <begin position="545"/>
        <end position="571"/>
    </location>
</feature>
<dbReference type="PROSITE" id="PS51292">
    <property type="entry name" value="ZF_RING_CH"/>
    <property type="match status" value="1"/>
</dbReference>
<dbReference type="InterPro" id="IPR013083">
    <property type="entry name" value="Znf_RING/FYVE/PHD"/>
</dbReference>
<dbReference type="AlphaFoldDB" id="A0A5C3EQ88"/>
<feature type="compositionally biased region" description="Low complexity" evidence="4">
    <location>
        <begin position="68"/>
        <end position="80"/>
    </location>
</feature>
<keyword evidence="5" id="KW-0472">Membrane</keyword>
<dbReference type="SUPFAM" id="SSF57850">
    <property type="entry name" value="RING/U-box"/>
    <property type="match status" value="1"/>
</dbReference>
<keyword evidence="5" id="KW-0812">Transmembrane</keyword>
<dbReference type="SMART" id="SM00744">
    <property type="entry name" value="RINGv"/>
    <property type="match status" value="1"/>
</dbReference>
<feature type="compositionally biased region" description="Basic and acidic residues" evidence="4">
    <location>
        <begin position="1"/>
        <end position="10"/>
    </location>
</feature>
<reference evidence="7 8" key="1">
    <citation type="submission" date="2018-03" db="EMBL/GenBank/DDBJ databases">
        <authorList>
            <person name="Guldener U."/>
        </authorList>
    </citation>
    <scope>NUCLEOTIDE SEQUENCE [LARGE SCALE GENOMIC DNA]</scope>
    <source>
        <strain evidence="7 8">DAOM196992</strain>
    </source>
</reference>
<feature type="transmembrane region" description="Helical" evidence="5">
    <location>
        <begin position="611"/>
        <end position="632"/>
    </location>
</feature>
<feature type="compositionally biased region" description="Basic residues" evidence="4">
    <location>
        <begin position="497"/>
        <end position="507"/>
    </location>
</feature>
<dbReference type="Pfam" id="PF12906">
    <property type="entry name" value="RINGv"/>
    <property type="match status" value="1"/>
</dbReference>
<dbReference type="OrthoDB" id="264354at2759"/>
<feature type="region of interest" description="Disordered" evidence="4">
    <location>
        <begin position="341"/>
        <end position="370"/>
    </location>
</feature>
<evidence type="ECO:0000256" key="1">
    <source>
        <dbReference type="ARBA" id="ARBA00022723"/>
    </source>
</evidence>
<dbReference type="PANTHER" id="PTHR46347:SF1">
    <property type="entry name" value="RING_FYVE_PHD ZINC FINGER SUPERFAMILY PROTEIN"/>
    <property type="match status" value="1"/>
</dbReference>
<evidence type="ECO:0000256" key="3">
    <source>
        <dbReference type="ARBA" id="ARBA00022833"/>
    </source>
</evidence>
<feature type="compositionally biased region" description="Polar residues" evidence="4">
    <location>
        <begin position="464"/>
        <end position="479"/>
    </location>
</feature>
<dbReference type="GO" id="GO:0008270">
    <property type="term" value="F:zinc ion binding"/>
    <property type="evidence" value="ECO:0007669"/>
    <property type="project" value="UniProtKB-KW"/>
</dbReference>
<dbReference type="CDD" id="cd16495">
    <property type="entry name" value="RING_CH-C4HC3_MARCH"/>
    <property type="match status" value="1"/>
</dbReference>
<evidence type="ECO:0000256" key="2">
    <source>
        <dbReference type="ARBA" id="ARBA00022771"/>
    </source>
</evidence>
<feature type="region of interest" description="Disordered" evidence="4">
    <location>
        <begin position="400"/>
        <end position="422"/>
    </location>
</feature>
<name>A0A5C3EQ88_9BASI</name>
<protein>
    <recommendedName>
        <fullName evidence="6">RING-CH-type domain-containing protein</fullName>
    </recommendedName>
</protein>
<gene>
    <name evidence="7" type="ORF">PSFLO_00005</name>
</gene>
<feature type="domain" description="RING-CH-type" evidence="6">
    <location>
        <begin position="132"/>
        <end position="204"/>
    </location>
</feature>
<evidence type="ECO:0000259" key="6">
    <source>
        <dbReference type="PROSITE" id="PS51292"/>
    </source>
</evidence>
<dbReference type="Gene3D" id="3.30.40.10">
    <property type="entry name" value="Zinc/RING finger domain, C3HC4 (zinc finger)"/>
    <property type="match status" value="1"/>
</dbReference>
<sequence length="686" mass="72685">MSPPPPRHDNGVAQASTSALPDGLAPQLAHYRQGMRRREVTDPTWSSEREVHDDDDDDEDHAGGSEVAQPPAAADDSPSASDDEQQPERSRSRSPSPVPQQAQEQPPAEQSGAPNFDPYHPADAPQPNQQENDNANLAICRICLEGPGDSADDGESLGRLLSPCKCKGTMKYVHATCLDRWRALSARSSSVVSCDQCGAPYRFRKSPFVGLATSPSLLFALSVFLFVALIWTTGAVASLVLSHFDTGLVDPATSAVIRSTQAGGAGPSGGAGGLLDWLDQMDPDDEVQTVDWEVDRDYGYSGLWFEPVAYVQLIRDAVRQFTSGEVASAVQGLVAHGGGLAGDGLASDDDDNDGSGSGSDDGRGAGAGEEHQSFWSALKWEWTYGKDGLWAGQHASSSADSAGAATASGKRDSVDPTLPCCDRDRAAAPMAAISGEGEPGAARSQGGPITATTSPVDSEEGKTTGATSGERQKTTSSSRAEQDKKRTAAAARSESRTKKKHKEKKRSSAGGGGGSKARSNPRASRRKQRRADEVVERGPGWIDRILLQFSLGFSLVGIVSFVNLLLGFTFLGPLNLNLGLGRTFARLTGGGRRGRRPTAAGGGGGEEGVNLASILVVLLVLIGIIRALLLVYKAVRSVARSMLSRLEEVVVDRYGEDEEVLQQAQDDEVHRQRQHRLAWLVARAGD</sequence>
<feature type="region of interest" description="Disordered" evidence="4">
    <location>
        <begin position="1"/>
        <end position="131"/>
    </location>
</feature>
<feature type="compositionally biased region" description="Low complexity" evidence="4">
    <location>
        <begin position="93"/>
        <end position="114"/>
    </location>
</feature>
<dbReference type="InterPro" id="IPR011016">
    <property type="entry name" value="Znf_RING-CH"/>
</dbReference>
<evidence type="ECO:0000313" key="8">
    <source>
        <dbReference type="Proteomes" id="UP000323386"/>
    </source>
</evidence>
<dbReference type="Proteomes" id="UP000323386">
    <property type="component" value="Unassembled WGS sequence"/>
</dbReference>
<feature type="compositionally biased region" description="Basic and acidic residues" evidence="4">
    <location>
        <begin position="36"/>
        <end position="52"/>
    </location>
</feature>
<keyword evidence="8" id="KW-1185">Reference proteome</keyword>
<evidence type="ECO:0000256" key="4">
    <source>
        <dbReference type="SAM" id="MobiDB-lite"/>
    </source>
</evidence>
<dbReference type="EMBL" id="OOIP01000001">
    <property type="protein sequence ID" value="SPO34534.1"/>
    <property type="molecule type" value="Genomic_DNA"/>
</dbReference>
<keyword evidence="1" id="KW-0479">Metal-binding</keyword>
<proteinExistence type="predicted"/>
<evidence type="ECO:0000313" key="7">
    <source>
        <dbReference type="EMBL" id="SPO34534.1"/>
    </source>
</evidence>